<dbReference type="OrthoDB" id="9803142at2"/>
<gene>
    <name evidence="2" type="ORF">SOCE26_007170</name>
</gene>
<evidence type="ECO:0000313" key="2">
    <source>
        <dbReference type="EMBL" id="AUX39328.1"/>
    </source>
</evidence>
<dbReference type="AlphaFoldDB" id="A0A2L0EJ68"/>
<dbReference type="Proteomes" id="UP000238348">
    <property type="component" value="Chromosome"/>
</dbReference>
<feature type="domain" description="VOC" evidence="1">
    <location>
        <begin position="4"/>
        <end position="125"/>
    </location>
</feature>
<dbReference type="PROSITE" id="PS51819">
    <property type="entry name" value="VOC"/>
    <property type="match status" value="1"/>
</dbReference>
<dbReference type="InterPro" id="IPR037523">
    <property type="entry name" value="VOC_core"/>
</dbReference>
<reference evidence="2 3" key="1">
    <citation type="submission" date="2015-09" db="EMBL/GenBank/DDBJ databases">
        <title>Sorangium comparison.</title>
        <authorList>
            <person name="Zaburannyi N."/>
            <person name="Bunk B."/>
            <person name="Overmann J."/>
            <person name="Mueller R."/>
        </authorList>
    </citation>
    <scope>NUCLEOTIDE SEQUENCE [LARGE SCALE GENOMIC DNA]</scope>
    <source>
        <strain evidence="2 3">So ce26</strain>
    </source>
</reference>
<dbReference type="PANTHER" id="PTHR41294:SF1">
    <property type="entry name" value="CADMIUM-INDUCED PROTEIN CADI"/>
    <property type="match status" value="1"/>
</dbReference>
<dbReference type="SUPFAM" id="SSF54593">
    <property type="entry name" value="Glyoxalase/Bleomycin resistance protein/Dihydroxybiphenyl dioxygenase"/>
    <property type="match status" value="1"/>
</dbReference>
<dbReference type="GO" id="GO:0046686">
    <property type="term" value="P:response to cadmium ion"/>
    <property type="evidence" value="ECO:0007669"/>
    <property type="project" value="TreeGrafter"/>
</dbReference>
<dbReference type="InterPro" id="IPR052393">
    <property type="entry name" value="Cadmium-induced_rsp"/>
</dbReference>
<organism evidence="2 3">
    <name type="scientific">Sorangium cellulosum</name>
    <name type="common">Polyangium cellulosum</name>
    <dbReference type="NCBI Taxonomy" id="56"/>
    <lineage>
        <taxon>Bacteria</taxon>
        <taxon>Pseudomonadati</taxon>
        <taxon>Myxococcota</taxon>
        <taxon>Polyangia</taxon>
        <taxon>Polyangiales</taxon>
        <taxon>Polyangiaceae</taxon>
        <taxon>Sorangium</taxon>
    </lineage>
</organism>
<protein>
    <recommendedName>
        <fullName evidence="1">VOC domain-containing protein</fullName>
    </recommendedName>
</protein>
<dbReference type="InterPro" id="IPR029068">
    <property type="entry name" value="Glyas_Bleomycin-R_OHBP_Dase"/>
</dbReference>
<evidence type="ECO:0000259" key="1">
    <source>
        <dbReference type="PROSITE" id="PS51819"/>
    </source>
</evidence>
<evidence type="ECO:0000313" key="3">
    <source>
        <dbReference type="Proteomes" id="UP000238348"/>
    </source>
</evidence>
<accession>A0A2L0EJ68</accession>
<dbReference type="CDD" id="cd06587">
    <property type="entry name" value="VOC"/>
    <property type="match status" value="1"/>
</dbReference>
<name>A0A2L0EJ68_SORCE</name>
<dbReference type="RefSeq" id="WP_104977315.1">
    <property type="nucleotide sequence ID" value="NZ_CP012673.1"/>
</dbReference>
<dbReference type="EMBL" id="CP012673">
    <property type="protein sequence ID" value="AUX39328.1"/>
    <property type="molecule type" value="Genomic_DNA"/>
</dbReference>
<sequence>MNPMMTHVALHVGNIDATIAFYREFCALKVVHERVDSGTRVAWLAEEGKERTFVLVVIEGGRRAPQAPEDMSHFGFALESRGAVDEIARRGGAHLAWPPTDLPYPVGYFCALKDPDGNYVEFSYGQPLGPGAEALDAALGGAPG</sequence>
<proteinExistence type="predicted"/>
<dbReference type="InterPro" id="IPR004360">
    <property type="entry name" value="Glyas_Fos-R_dOase_dom"/>
</dbReference>
<dbReference type="Gene3D" id="3.10.180.10">
    <property type="entry name" value="2,3-Dihydroxybiphenyl 1,2-Dioxygenase, domain 1"/>
    <property type="match status" value="1"/>
</dbReference>
<dbReference type="PANTHER" id="PTHR41294">
    <property type="entry name" value="CADMIUM-INDUCED PROTEIN CADI"/>
    <property type="match status" value="1"/>
</dbReference>
<dbReference type="Pfam" id="PF00903">
    <property type="entry name" value="Glyoxalase"/>
    <property type="match status" value="1"/>
</dbReference>